<evidence type="ECO:0000259" key="4">
    <source>
        <dbReference type="Pfam" id="PF02771"/>
    </source>
</evidence>
<evidence type="ECO:0000313" key="6">
    <source>
        <dbReference type="EMBL" id="MCD2191832.1"/>
    </source>
</evidence>
<dbReference type="Proteomes" id="UP001199469">
    <property type="component" value="Unassembled WGS sequence"/>
</dbReference>
<dbReference type="InterPro" id="IPR013786">
    <property type="entry name" value="AcylCoA_DH/ox_N"/>
</dbReference>
<evidence type="ECO:0000256" key="1">
    <source>
        <dbReference type="ARBA" id="ARBA00023002"/>
    </source>
</evidence>
<dbReference type="InterPro" id="IPR009100">
    <property type="entry name" value="AcylCoA_DH/oxidase_NM_dom_sf"/>
</dbReference>
<dbReference type="SUPFAM" id="SSF47203">
    <property type="entry name" value="Acyl-CoA dehydrogenase C-terminal domain-like"/>
    <property type="match status" value="1"/>
</dbReference>
<dbReference type="Pfam" id="PF02771">
    <property type="entry name" value="Acyl-CoA_dh_N"/>
    <property type="match status" value="1"/>
</dbReference>
<comment type="caution">
    <text evidence="6">The sequence shown here is derived from an EMBL/GenBank/DDBJ whole genome shotgun (WGS) entry which is preliminary data.</text>
</comment>
<dbReference type="SUPFAM" id="SSF56645">
    <property type="entry name" value="Acyl-CoA dehydrogenase NM domain-like"/>
    <property type="match status" value="1"/>
</dbReference>
<proteinExistence type="inferred from homology"/>
<dbReference type="InterPro" id="IPR036250">
    <property type="entry name" value="AcylCo_DH-like_C"/>
</dbReference>
<dbReference type="InterPro" id="IPR037069">
    <property type="entry name" value="AcylCoA_DH/ox_N_sf"/>
</dbReference>
<dbReference type="InterPro" id="IPR046373">
    <property type="entry name" value="Acyl-CoA_Oxase/DH_mid-dom_sf"/>
</dbReference>
<name>A0ABS8P0P9_9PSEU</name>
<dbReference type="Gene3D" id="2.40.110.10">
    <property type="entry name" value="Butyryl-CoA Dehydrogenase, subunit A, domain 2"/>
    <property type="match status" value="1"/>
</dbReference>
<evidence type="ECO:0000313" key="7">
    <source>
        <dbReference type="Proteomes" id="UP001199469"/>
    </source>
</evidence>
<organism evidence="6 7">
    <name type="scientific">Actinomycetospora endophytica</name>
    <dbReference type="NCBI Taxonomy" id="2291215"/>
    <lineage>
        <taxon>Bacteria</taxon>
        <taxon>Bacillati</taxon>
        <taxon>Actinomycetota</taxon>
        <taxon>Actinomycetes</taxon>
        <taxon>Pseudonocardiales</taxon>
        <taxon>Pseudonocardiaceae</taxon>
        <taxon>Actinomycetospora</taxon>
    </lineage>
</organism>
<evidence type="ECO:0000259" key="5">
    <source>
        <dbReference type="Pfam" id="PF08028"/>
    </source>
</evidence>
<protein>
    <submittedName>
        <fullName evidence="6">Acyl-CoA dehydrogenase family protein</fullName>
    </submittedName>
</protein>
<dbReference type="PIRSF" id="PIRSF016578">
    <property type="entry name" value="HsaA"/>
    <property type="match status" value="1"/>
</dbReference>
<keyword evidence="7" id="KW-1185">Reference proteome</keyword>
<dbReference type="InterPro" id="IPR013107">
    <property type="entry name" value="Acyl-CoA_DH_C"/>
</dbReference>
<dbReference type="RefSeq" id="WP_230729483.1">
    <property type="nucleotide sequence ID" value="NZ_JAJNDB010000001.1"/>
</dbReference>
<accession>A0ABS8P0P9</accession>
<gene>
    <name evidence="6" type="ORF">LQ327_00300</name>
</gene>
<dbReference type="PANTHER" id="PTHR48083:SF5">
    <property type="entry name" value="NRGC PROTEIN"/>
    <property type="match status" value="1"/>
</dbReference>
<sequence>MTDQATRPGTDQAAGALRDGRHAADGVEKMMARLERLDPLLRTEAEDSEAAGRLSPRIEEALHDIGVWTIGMPLELGGSEFTPRQQITAIETLARADASTAWVAMAVEMITGATAAYLGESAWRSLTAPYDGEVRAAGQGTRPGRAVAVEDGYRVSGSWQFASGLHHATHVHTAALVEQTGEMLVFTLPKQQATLVDNWDVMGLRATGSIDYHLDDVFVPAEYVYPGATTQPRLGGALYRLGVANLAGIGHTGWALGVARRLLDEMQAIVAAKTGSPGAGVDTAEFHADYARAEASLRSARAWNMEVWADNEAMLDRGETLSIDQETLTRLALNTATWTAHDIGQTVYRWAGTAALREGPLNRVFRDLHGGTQHVTSGPGVLHGCGRRLAGLAPDAQWVFLSLVG</sequence>
<dbReference type="PANTHER" id="PTHR48083">
    <property type="entry name" value="MEDIUM-CHAIN SPECIFIC ACYL-COA DEHYDROGENASE, MITOCHONDRIAL-RELATED"/>
    <property type="match status" value="1"/>
</dbReference>
<keyword evidence="1" id="KW-0560">Oxidoreductase</keyword>
<dbReference type="Gene3D" id="1.20.140.10">
    <property type="entry name" value="Butyryl-CoA Dehydrogenase, subunit A, domain 3"/>
    <property type="match status" value="1"/>
</dbReference>
<evidence type="ECO:0000256" key="2">
    <source>
        <dbReference type="ARBA" id="ARBA00049661"/>
    </source>
</evidence>
<feature type="domain" description="Acyl-CoA dehydrogenase/oxidase N-terminal" evidence="4">
    <location>
        <begin position="44"/>
        <end position="120"/>
    </location>
</feature>
<dbReference type="EMBL" id="JAJNDB010000001">
    <property type="protein sequence ID" value="MCD2191832.1"/>
    <property type="molecule type" value="Genomic_DNA"/>
</dbReference>
<dbReference type="Gene3D" id="1.10.540.10">
    <property type="entry name" value="Acyl-CoA dehydrogenase/oxidase, N-terminal domain"/>
    <property type="match status" value="1"/>
</dbReference>
<feature type="domain" description="Acyl-CoA dehydrogenase C-terminal" evidence="5">
    <location>
        <begin position="250"/>
        <end position="375"/>
    </location>
</feature>
<feature type="region of interest" description="Disordered" evidence="3">
    <location>
        <begin position="1"/>
        <end position="22"/>
    </location>
</feature>
<dbReference type="Pfam" id="PF08028">
    <property type="entry name" value="Acyl-CoA_dh_2"/>
    <property type="match status" value="1"/>
</dbReference>
<dbReference type="InterPro" id="IPR050741">
    <property type="entry name" value="Acyl-CoA_dehydrogenase"/>
</dbReference>
<evidence type="ECO:0000256" key="3">
    <source>
        <dbReference type="SAM" id="MobiDB-lite"/>
    </source>
</evidence>
<comment type="similarity">
    <text evidence="2">Belongs to the HpaH/HsaA monooxygenase family.</text>
</comment>
<reference evidence="6 7" key="1">
    <citation type="submission" date="2021-11" db="EMBL/GenBank/DDBJ databases">
        <title>Draft genome sequence of Actinomycetospora sp. SF1 isolated from the rhizosphere soil.</title>
        <authorList>
            <person name="Duangmal K."/>
            <person name="Chantavorakit T."/>
        </authorList>
    </citation>
    <scope>NUCLEOTIDE SEQUENCE [LARGE SCALE GENOMIC DNA]</scope>
    <source>
        <strain evidence="6 7">TBRC 5722</strain>
    </source>
</reference>